<evidence type="ECO:0000256" key="3">
    <source>
        <dbReference type="ARBA" id="ARBA00022485"/>
    </source>
</evidence>
<dbReference type="Pfam" id="PF01568">
    <property type="entry name" value="Molydop_binding"/>
    <property type="match status" value="1"/>
</dbReference>
<dbReference type="InterPro" id="IPR006963">
    <property type="entry name" value="Mopterin_OxRdtase_4Fe-4S_dom"/>
</dbReference>
<evidence type="ECO:0000313" key="11">
    <source>
        <dbReference type="EMBL" id="MDL2060180.1"/>
    </source>
</evidence>
<evidence type="ECO:0000256" key="1">
    <source>
        <dbReference type="ARBA" id="ARBA00001942"/>
    </source>
</evidence>
<dbReference type="PROSITE" id="PS51318">
    <property type="entry name" value="TAT"/>
    <property type="match status" value="1"/>
</dbReference>
<keyword evidence="9" id="KW-0411">Iron-sulfur</keyword>
<evidence type="ECO:0000256" key="7">
    <source>
        <dbReference type="ARBA" id="ARBA00023002"/>
    </source>
</evidence>
<evidence type="ECO:0000256" key="5">
    <source>
        <dbReference type="ARBA" id="ARBA00022723"/>
    </source>
</evidence>
<dbReference type="InterPro" id="IPR050612">
    <property type="entry name" value="Prok_Mopterin_Oxidored"/>
</dbReference>
<dbReference type="InterPro" id="IPR019546">
    <property type="entry name" value="TAT_signal_bac_arc"/>
</dbReference>
<evidence type="ECO:0000256" key="6">
    <source>
        <dbReference type="ARBA" id="ARBA00022729"/>
    </source>
</evidence>
<keyword evidence="3" id="KW-0004">4Fe-4S</keyword>
<keyword evidence="5" id="KW-0479">Metal-binding</keyword>
<dbReference type="RefSeq" id="WP_243376997.1">
    <property type="nucleotide sequence ID" value="NZ_JAKZJU020000001.1"/>
</dbReference>
<keyword evidence="7" id="KW-0560">Oxidoreductase</keyword>
<dbReference type="InterPro" id="IPR006311">
    <property type="entry name" value="TAT_signal"/>
</dbReference>
<evidence type="ECO:0000256" key="9">
    <source>
        <dbReference type="ARBA" id="ARBA00023014"/>
    </source>
</evidence>
<dbReference type="Proteomes" id="UP001165481">
    <property type="component" value="Unassembled WGS sequence"/>
</dbReference>
<evidence type="ECO:0000256" key="4">
    <source>
        <dbReference type="ARBA" id="ARBA00022505"/>
    </source>
</evidence>
<evidence type="ECO:0000313" key="12">
    <source>
        <dbReference type="Proteomes" id="UP001165481"/>
    </source>
</evidence>
<organism evidence="11 12">
    <name type="scientific">Mesosutterella faecium</name>
    <dbReference type="NCBI Taxonomy" id="2925194"/>
    <lineage>
        <taxon>Bacteria</taxon>
        <taxon>Pseudomonadati</taxon>
        <taxon>Pseudomonadota</taxon>
        <taxon>Betaproteobacteria</taxon>
        <taxon>Burkholderiales</taxon>
        <taxon>Sutterellaceae</taxon>
        <taxon>Mesosutterella</taxon>
    </lineage>
</organism>
<gene>
    <name evidence="11" type="ORF">MUN46_009555</name>
</gene>
<dbReference type="PANTHER" id="PTHR43742:SF9">
    <property type="entry name" value="TETRATHIONATE REDUCTASE SUBUNIT A"/>
    <property type="match status" value="1"/>
</dbReference>
<dbReference type="SMART" id="SM00926">
    <property type="entry name" value="Molybdop_Fe4S4"/>
    <property type="match status" value="1"/>
</dbReference>
<dbReference type="EMBL" id="JAKZJU020000001">
    <property type="protein sequence ID" value="MDL2060180.1"/>
    <property type="molecule type" value="Genomic_DNA"/>
</dbReference>
<evidence type="ECO:0000256" key="2">
    <source>
        <dbReference type="ARBA" id="ARBA00010312"/>
    </source>
</evidence>
<accession>A0ABT7IQD3</accession>
<dbReference type="Pfam" id="PF04879">
    <property type="entry name" value="Molybdop_Fe4S4"/>
    <property type="match status" value="1"/>
</dbReference>
<dbReference type="InterPro" id="IPR009010">
    <property type="entry name" value="Asp_de-COase-like_dom_sf"/>
</dbReference>
<dbReference type="Gene3D" id="3.40.50.740">
    <property type="match status" value="2"/>
</dbReference>
<feature type="domain" description="4Fe-4S Mo/W bis-MGD-type" evidence="10">
    <location>
        <begin position="47"/>
        <end position="103"/>
    </location>
</feature>
<comment type="similarity">
    <text evidence="2">Belongs to the prokaryotic molybdopterin-containing oxidoreductase family.</text>
</comment>
<dbReference type="InterPro" id="IPR006656">
    <property type="entry name" value="Mopterin_OxRdtase"/>
</dbReference>
<proteinExistence type="inferred from homology"/>
<protein>
    <submittedName>
        <fullName evidence="11">Molybdopterin-dependent oxidoreductase</fullName>
    </submittedName>
</protein>
<dbReference type="PANTHER" id="PTHR43742">
    <property type="entry name" value="TRIMETHYLAMINE-N-OXIDE REDUCTASE"/>
    <property type="match status" value="1"/>
</dbReference>
<dbReference type="PROSITE" id="PS51669">
    <property type="entry name" value="4FE4S_MOW_BIS_MGD"/>
    <property type="match status" value="1"/>
</dbReference>
<dbReference type="InterPro" id="IPR006657">
    <property type="entry name" value="MoPterin_dinucl-bd_dom"/>
</dbReference>
<keyword evidence="12" id="KW-1185">Reference proteome</keyword>
<comment type="cofactor">
    <cofactor evidence="1">
        <name>Mo-bis(molybdopterin guanine dinucleotide)</name>
        <dbReference type="ChEBI" id="CHEBI:60539"/>
    </cofactor>
</comment>
<evidence type="ECO:0000259" key="10">
    <source>
        <dbReference type="PROSITE" id="PS51669"/>
    </source>
</evidence>
<keyword evidence="8" id="KW-0408">Iron</keyword>
<dbReference type="Gene3D" id="2.40.40.20">
    <property type="match status" value="1"/>
</dbReference>
<dbReference type="Pfam" id="PF00384">
    <property type="entry name" value="Molybdopterin"/>
    <property type="match status" value="1"/>
</dbReference>
<keyword evidence="6" id="KW-0732">Signal</keyword>
<dbReference type="NCBIfam" id="TIGR01409">
    <property type="entry name" value="TAT_signal_seq"/>
    <property type="match status" value="1"/>
</dbReference>
<reference evidence="11" key="1">
    <citation type="submission" date="2023-03" db="EMBL/GenBank/DDBJ databases">
        <title>Mesosutterella sp. nov. isolated from porcine feces.</title>
        <authorList>
            <person name="Yu S."/>
        </authorList>
    </citation>
    <scope>NUCLEOTIDE SEQUENCE</scope>
    <source>
        <strain evidence="11">AGMB02718</strain>
    </source>
</reference>
<dbReference type="SUPFAM" id="SSF53706">
    <property type="entry name" value="Formate dehydrogenase/DMSO reductase, domains 1-3"/>
    <property type="match status" value="1"/>
</dbReference>
<comment type="caution">
    <text evidence="11">The sequence shown here is derived from an EMBL/GenBank/DDBJ whole genome shotgun (WGS) entry which is preliminary data.</text>
</comment>
<evidence type="ECO:0000256" key="8">
    <source>
        <dbReference type="ARBA" id="ARBA00023004"/>
    </source>
</evidence>
<dbReference type="Gene3D" id="3.40.228.10">
    <property type="entry name" value="Dimethylsulfoxide Reductase, domain 2"/>
    <property type="match status" value="1"/>
</dbReference>
<keyword evidence="4" id="KW-0500">Molybdenum</keyword>
<dbReference type="Gene3D" id="2.20.25.90">
    <property type="entry name" value="ADC-like domains"/>
    <property type="match status" value="1"/>
</dbReference>
<name>A0ABT7IQD3_9BURK</name>
<dbReference type="SUPFAM" id="SSF50692">
    <property type="entry name" value="ADC-like"/>
    <property type="match status" value="1"/>
</dbReference>
<sequence length="743" mass="83114">MEQSLISRRSFLQATSITGIAAAVAGPSGEGLVAQAHAAPARRKDETKIVKTSCRACIHNCGVLAHVRNGRVVKVEGNPEFPMSKGTLCAKGLAGVWALYNPNRNKYPLIRVGRRGENKWKRISWKEAIDIIAKKLMEARRKWGAESVLVSTGGGGNPAFRGVRRFANTFGTPNFFEPGCAQCFLPRTLAFGLMYGGPTTSIADEHAVNGIACKTGFRLLKERCEPWTLEKAGKTCWLEPKKIEQAIKIYVSGPGGISLGVATDQNQDSVEAAMGACILNALMGNVEKPGALMQRRPSSNVVPAGSLATACSFILPKGQLKKRLGGIEYKGLLQWDAAQIPAVLHAIKTGKPYQPHIWIERSGNKFAVLGNASSWEPAMKKLDFIVHMYMYPTSFSMYADMLLPATEWLETNMLVENLNMVFARQAVTHLWETCDETLFWGQLVKRLAELGHENCKKARDAAWMKAHGGKLDVPYWDSMEQLLDMNLSRIGLTWKKLLAHNPYTWMPFDKWNQYHVYSQKDPKTGKPKGFHTPSGKLELYGEVFINLGRTGAPYAKEKLPPASHDYDPLPQYHEPAESPLRPITKQYPLVMTNGRIPMYHHGTLRNVPFMREIYPVPEIWVHPDAAKKYGVKHGDWAYVESRRGKITARVRVTQGVNPGVVYMERFWNPENLHTATRGWKEMNVNCLSKNDPPFNAFVGTYTLRGYQVRISKAPGAPKGVWTRPEQFKAWLPKPSDPTKNVEF</sequence>